<dbReference type="PANTHER" id="PTHR24252:SF7">
    <property type="entry name" value="HYALIN"/>
    <property type="match status" value="1"/>
</dbReference>
<accession>A0ABN8RBR1</accession>
<name>A0ABN8RBR1_9CNID</name>
<dbReference type="SUPFAM" id="SSF50494">
    <property type="entry name" value="Trypsin-like serine proteases"/>
    <property type="match status" value="1"/>
</dbReference>
<dbReference type="SMART" id="SM00020">
    <property type="entry name" value="Tryp_SPc"/>
    <property type="match status" value="1"/>
</dbReference>
<feature type="non-terminal residue" evidence="3">
    <location>
        <position position="321"/>
    </location>
</feature>
<dbReference type="InterPro" id="IPR009003">
    <property type="entry name" value="Peptidase_S1_PA"/>
</dbReference>
<proteinExistence type="predicted"/>
<dbReference type="Proteomes" id="UP001159427">
    <property type="component" value="Unassembled WGS sequence"/>
</dbReference>
<organism evidence="3 4">
    <name type="scientific">Porites evermanni</name>
    <dbReference type="NCBI Taxonomy" id="104178"/>
    <lineage>
        <taxon>Eukaryota</taxon>
        <taxon>Metazoa</taxon>
        <taxon>Cnidaria</taxon>
        <taxon>Anthozoa</taxon>
        <taxon>Hexacorallia</taxon>
        <taxon>Scleractinia</taxon>
        <taxon>Fungiina</taxon>
        <taxon>Poritidae</taxon>
        <taxon>Porites</taxon>
    </lineage>
</organism>
<evidence type="ECO:0000256" key="1">
    <source>
        <dbReference type="ARBA" id="ARBA00023157"/>
    </source>
</evidence>
<sequence>MALRPQEVVLPSTEEHLGRGAGVDYSPRSRYRIKAGDYHLDENEDSEQEVPIEKIFVHHGYRKATFESDIALVKLKQPVELGDFVRTVCLPKSEEGDLATPTKYGFASGWGSTKPSEGERNSDHSKVLKYSPFEIQQDRLCLNATKKIVKLKVTFCAGNGKGGNDTCFGDSGGAFVREVKRGNGHRRLFGNSCLVDLSDNFAKLCSDDFYIEPTPVTISSEVEILVISERQVWNSLRALKGTAAGPDPIPCWVWKEHAWFGISQSPLSVCYHRGSERLSPLFPKWTLLSINMNPVIARAFEKIVYHCHARETIAESHLSTS</sequence>
<keyword evidence="1" id="KW-1015">Disulfide bond</keyword>
<keyword evidence="4" id="KW-1185">Reference proteome</keyword>
<evidence type="ECO:0000313" key="3">
    <source>
        <dbReference type="EMBL" id="CAH3176054.1"/>
    </source>
</evidence>
<dbReference type="InterPro" id="IPR033116">
    <property type="entry name" value="TRYPSIN_SER"/>
</dbReference>
<comment type="caution">
    <text evidence="3">The sequence shown here is derived from an EMBL/GenBank/DDBJ whole genome shotgun (WGS) entry which is preliminary data.</text>
</comment>
<evidence type="ECO:0000259" key="2">
    <source>
        <dbReference type="PROSITE" id="PS50240"/>
    </source>
</evidence>
<dbReference type="PROSITE" id="PS00135">
    <property type="entry name" value="TRYPSIN_SER"/>
    <property type="match status" value="1"/>
</dbReference>
<dbReference type="InterPro" id="IPR001314">
    <property type="entry name" value="Peptidase_S1A"/>
</dbReference>
<dbReference type="Gene3D" id="2.40.10.10">
    <property type="entry name" value="Trypsin-like serine proteases"/>
    <property type="match status" value="2"/>
</dbReference>
<reference evidence="3 4" key="1">
    <citation type="submission" date="2022-05" db="EMBL/GenBank/DDBJ databases">
        <authorList>
            <consortium name="Genoscope - CEA"/>
            <person name="William W."/>
        </authorList>
    </citation>
    <scope>NUCLEOTIDE SEQUENCE [LARGE SCALE GENOMIC DNA]</scope>
</reference>
<dbReference type="CDD" id="cd00190">
    <property type="entry name" value="Tryp_SPc"/>
    <property type="match status" value="1"/>
</dbReference>
<dbReference type="EMBL" id="CALNXI010001738">
    <property type="protein sequence ID" value="CAH3176054.1"/>
    <property type="molecule type" value="Genomic_DNA"/>
</dbReference>
<protein>
    <recommendedName>
        <fullName evidence="2">Peptidase S1 domain-containing protein</fullName>
    </recommendedName>
</protein>
<dbReference type="InterPro" id="IPR001254">
    <property type="entry name" value="Trypsin_dom"/>
</dbReference>
<dbReference type="Pfam" id="PF00089">
    <property type="entry name" value="Trypsin"/>
    <property type="match status" value="1"/>
</dbReference>
<dbReference type="PANTHER" id="PTHR24252">
    <property type="entry name" value="ACROSIN-RELATED"/>
    <property type="match status" value="1"/>
</dbReference>
<feature type="domain" description="Peptidase S1" evidence="2">
    <location>
        <begin position="1"/>
        <end position="219"/>
    </location>
</feature>
<dbReference type="InterPro" id="IPR043504">
    <property type="entry name" value="Peptidase_S1_PA_chymotrypsin"/>
</dbReference>
<evidence type="ECO:0000313" key="4">
    <source>
        <dbReference type="Proteomes" id="UP001159427"/>
    </source>
</evidence>
<gene>
    <name evidence="3" type="ORF">PEVE_00010462</name>
</gene>
<dbReference type="PRINTS" id="PR00722">
    <property type="entry name" value="CHYMOTRYPSIN"/>
</dbReference>
<dbReference type="PROSITE" id="PS50240">
    <property type="entry name" value="TRYPSIN_DOM"/>
    <property type="match status" value="1"/>
</dbReference>